<evidence type="ECO:0000256" key="3">
    <source>
        <dbReference type="SAM" id="MobiDB-lite"/>
    </source>
</evidence>
<dbReference type="Proteomes" id="UP001208570">
    <property type="component" value="Unassembled WGS sequence"/>
</dbReference>
<name>A0AAD9K0R3_9ANNE</name>
<dbReference type="GO" id="GO:0006457">
    <property type="term" value="P:protein folding"/>
    <property type="evidence" value="ECO:0007669"/>
    <property type="project" value="InterPro"/>
</dbReference>
<dbReference type="GO" id="GO:0005737">
    <property type="term" value="C:cytoplasm"/>
    <property type="evidence" value="ECO:0007669"/>
    <property type="project" value="UniProtKB-ARBA"/>
</dbReference>
<dbReference type="GO" id="GO:0007017">
    <property type="term" value="P:microtubule-based process"/>
    <property type="evidence" value="ECO:0007669"/>
    <property type="project" value="TreeGrafter"/>
</dbReference>
<evidence type="ECO:0008006" key="6">
    <source>
        <dbReference type="Google" id="ProtNLM"/>
    </source>
</evidence>
<dbReference type="EMBL" id="JAODUP010000092">
    <property type="protein sequence ID" value="KAK2162751.1"/>
    <property type="molecule type" value="Genomic_DNA"/>
</dbReference>
<gene>
    <name evidence="4" type="ORF">LSH36_92g02047</name>
</gene>
<dbReference type="Gene3D" id="1.10.287.370">
    <property type="match status" value="1"/>
</dbReference>
<evidence type="ECO:0000256" key="2">
    <source>
        <dbReference type="ARBA" id="ARBA00023186"/>
    </source>
</evidence>
<dbReference type="InterPro" id="IPR009053">
    <property type="entry name" value="Prefoldin"/>
</dbReference>
<comment type="caution">
    <text evidence="4">The sequence shown here is derived from an EMBL/GenBank/DDBJ whole genome shotgun (WGS) entry which is preliminary data.</text>
</comment>
<evidence type="ECO:0000313" key="5">
    <source>
        <dbReference type="Proteomes" id="UP001208570"/>
    </source>
</evidence>
<dbReference type="GO" id="GO:0016272">
    <property type="term" value="C:prefoldin complex"/>
    <property type="evidence" value="ECO:0007669"/>
    <property type="project" value="InterPro"/>
</dbReference>
<dbReference type="Pfam" id="PF02996">
    <property type="entry name" value="Prefoldin"/>
    <property type="match status" value="1"/>
</dbReference>
<dbReference type="GO" id="GO:0007021">
    <property type="term" value="P:tubulin complex assembly"/>
    <property type="evidence" value="ECO:0007669"/>
    <property type="project" value="TreeGrafter"/>
</dbReference>
<dbReference type="CDD" id="cd23156">
    <property type="entry name" value="Prefoldin_3"/>
    <property type="match status" value="1"/>
</dbReference>
<proteinExistence type="inferred from homology"/>
<feature type="region of interest" description="Disordered" evidence="3">
    <location>
        <begin position="1"/>
        <end position="22"/>
    </location>
</feature>
<dbReference type="GO" id="GO:0015631">
    <property type="term" value="F:tubulin binding"/>
    <property type="evidence" value="ECO:0007669"/>
    <property type="project" value="TreeGrafter"/>
</dbReference>
<comment type="similarity">
    <text evidence="1">Belongs to the prefoldin subunit alpha family.</text>
</comment>
<dbReference type="InterPro" id="IPR004127">
    <property type="entry name" value="Prefoldin_subunit_alpha"/>
</dbReference>
<dbReference type="FunFam" id="1.10.287.370:FF:000001">
    <property type="entry name" value="Prefoldin subunit 3"/>
    <property type="match status" value="1"/>
</dbReference>
<sequence length="323" mass="38199">MQNSSINDRRQRERKRSNKFERNNLNRINRICKHNYFANELSKYKNKIKKRLGMLITLIGIKNDKSRISDPFKIDNKFTKDSNKIANKFCEYFSGMGKTFGSKMSYPDKSFHYHLKYTANYQRSMFMLPIDPEEEDVDEFMKRTENNESAETVLRRLEEQHSKYKFMEYNLNTKKSRLKSQIPDIRTTLDIVKHMQSKKDSQDPMQTHFQMSDNLFVAATVPPTDKVCLWLGANVMLEYNLDDAEALLKKNQEVAIKSLDQVEEDLGFIRDQTTTIESIEYLFNIERFTWKSQLVTLHDMARVYNWDVKRRQAATSSQQTPAS</sequence>
<dbReference type="SUPFAM" id="SSF46579">
    <property type="entry name" value="Prefoldin"/>
    <property type="match status" value="1"/>
</dbReference>
<organism evidence="4 5">
    <name type="scientific">Paralvinella palmiformis</name>
    <dbReference type="NCBI Taxonomy" id="53620"/>
    <lineage>
        <taxon>Eukaryota</taxon>
        <taxon>Metazoa</taxon>
        <taxon>Spiralia</taxon>
        <taxon>Lophotrochozoa</taxon>
        <taxon>Annelida</taxon>
        <taxon>Polychaeta</taxon>
        <taxon>Sedentaria</taxon>
        <taxon>Canalipalpata</taxon>
        <taxon>Terebellida</taxon>
        <taxon>Terebelliformia</taxon>
        <taxon>Alvinellidae</taxon>
        <taxon>Paralvinella</taxon>
    </lineage>
</organism>
<dbReference type="PANTHER" id="PTHR12409:SF0">
    <property type="entry name" value="PREFOLDIN SUBUNIT 3"/>
    <property type="match status" value="1"/>
</dbReference>
<reference evidence="4" key="1">
    <citation type="journal article" date="2023" name="Mol. Biol. Evol.">
        <title>Third-Generation Sequencing Reveals the Adaptive Role of the Epigenome in Three Deep-Sea Polychaetes.</title>
        <authorList>
            <person name="Perez M."/>
            <person name="Aroh O."/>
            <person name="Sun Y."/>
            <person name="Lan Y."/>
            <person name="Juniper S.K."/>
            <person name="Young C.R."/>
            <person name="Angers B."/>
            <person name="Qian P.Y."/>
        </authorList>
    </citation>
    <scope>NUCLEOTIDE SEQUENCE</scope>
    <source>
        <strain evidence="4">P08H-3</strain>
    </source>
</reference>
<dbReference type="InterPro" id="IPR016655">
    <property type="entry name" value="PFD3"/>
</dbReference>
<protein>
    <recommendedName>
        <fullName evidence="6">Prefoldin subunit 3</fullName>
    </recommendedName>
</protein>
<keyword evidence="2" id="KW-0143">Chaperone</keyword>
<evidence type="ECO:0000313" key="4">
    <source>
        <dbReference type="EMBL" id="KAK2162751.1"/>
    </source>
</evidence>
<dbReference type="PANTHER" id="PTHR12409">
    <property type="entry name" value="PREFOLDIN SUBUNIT 3"/>
    <property type="match status" value="1"/>
</dbReference>
<keyword evidence="5" id="KW-1185">Reference proteome</keyword>
<evidence type="ECO:0000256" key="1">
    <source>
        <dbReference type="ARBA" id="ARBA00010048"/>
    </source>
</evidence>
<dbReference type="AlphaFoldDB" id="A0AAD9K0R3"/>
<accession>A0AAD9K0R3</accession>